<dbReference type="OrthoDB" id="3387628at2"/>
<dbReference type="AlphaFoldDB" id="A0A1M6X4G4"/>
<dbReference type="RefSeq" id="WP_073458680.1">
    <property type="nucleotide sequence ID" value="NZ_CALGVN010000010.1"/>
</dbReference>
<dbReference type="EMBL" id="FRAP01000016">
    <property type="protein sequence ID" value="SHL00818.1"/>
    <property type="molecule type" value="Genomic_DNA"/>
</dbReference>
<evidence type="ECO:0000313" key="3">
    <source>
        <dbReference type="Proteomes" id="UP000184363"/>
    </source>
</evidence>
<reference evidence="2 3" key="1">
    <citation type="submission" date="2016-11" db="EMBL/GenBank/DDBJ databases">
        <authorList>
            <person name="Jaros S."/>
            <person name="Januszkiewicz K."/>
            <person name="Wedrychowicz H."/>
        </authorList>
    </citation>
    <scope>NUCLEOTIDE SEQUENCE [LARGE SCALE GENOMIC DNA]</scope>
    <source>
        <strain evidence="2 3">DSM 43832</strain>
    </source>
</reference>
<gene>
    <name evidence="2" type="ORF">SAMN05443637_11628</name>
</gene>
<keyword evidence="3" id="KW-1185">Reference proteome</keyword>
<dbReference type="Gene3D" id="1.10.287.1060">
    <property type="entry name" value="ESAT-6-like"/>
    <property type="match status" value="1"/>
</dbReference>
<name>A0A1M6X4G4_PSETH</name>
<dbReference type="InterPro" id="IPR036689">
    <property type="entry name" value="ESAT-6-like_sf"/>
</dbReference>
<protein>
    <recommendedName>
        <fullName evidence="1">ESAT-6-like protein</fullName>
    </recommendedName>
</protein>
<dbReference type="SUPFAM" id="SSF140453">
    <property type="entry name" value="EsxAB dimer-like"/>
    <property type="match status" value="1"/>
</dbReference>
<dbReference type="STRING" id="1848.SAMN05443637_11628"/>
<proteinExistence type="inferred from homology"/>
<accession>A0A1M6X4G4</accession>
<dbReference type="Pfam" id="PF06013">
    <property type="entry name" value="WXG100"/>
    <property type="match status" value="1"/>
</dbReference>
<evidence type="ECO:0000256" key="1">
    <source>
        <dbReference type="RuleBase" id="RU362001"/>
    </source>
</evidence>
<dbReference type="NCBIfam" id="TIGR03930">
    <property type="entry name" value="WXG100_ESAT6"/>
    <property type="match status" value="1"/>
</dbReference>
<organism evidence="2 3">
    <name type="scientific">Pseudonocardia thermophila</name>
    <dbReference type="NCBI Taxonomy" id="1848"/>
    <lineage>
        <taxon>Bacteria</taxon>
        <taxon>Bacillati</taxon>
        <taxon>Actinomycetota</taxon>
        <taxon>Actinomycetes</taxon>
        <taxon>Pseudonocardiales</taxon>
        <taxon>Pseudonocardiaceae</taxon>
        <taxon>Pseudonocardia</taxon>
    </lineage>
</organism>
<sequence>MSTIKVDYAGLAAASADIRRTAEAIDAQLADLQTFLAPLVAAWTGAAAEAYQEKQRIWNTAQADQQAVLAHMAKLPLVALERYQAVESRVSQTFRA</sequence>
<dbReference type="InterPro" id="IPR010310">
    <property type="entry name" value="T7SS_ESAT-6-like"/>
</dbReference>
<comment type="similarity">
    <text evidence="1">Belongs to the WXG100 family.</text>
</comment>
<evidence type="ECO:0000313" key="2">
    <source>
        <dbReference type="EMBL" id="SHL00818.1"/>
    </source>
</evidence>
<dbReference type="Proteomes" id="UP000184363">
    <property type="component" value="Unassembled WGS sequence"/>
</dbReference>